<dbReference type="InterPro" id="IPR000618">
    <property type="entry name" value="Insect_cuticle"/>
</dbReference>
<keyword evidence="4" id="KW-0732">Signal</keyword>
<proteinExistence type="predicted"/>
<evidence type="ECO:0000313" key="5">
    <source>
        <dbReference type="EMBL" id="CAD7082905.1"/>
    </source>
</evidence>
<accession>A0A7R8YSR7</accession>
<evidence type="ECO:0000256" key="2">
    <source>
        <dbReference type="PROSITE-ProRule" id="PRU00497"/>
    </source>
</evidence>
<keyword evidence="6" id="KW-1185">Reference proteome</keyword>
<dbReference type="AlphaFoldDB" id="A0A7R8YSR7"/>
<dbReference type="PROSITE" id="PS51155">
    <property type="entry name" value="CHIT_BIND_RR_2"/>
    <property type="match status" value="1"/>
</dbReference>
<dbReference type="EMBL" id="LR899010">
    <property type="protein sequence ID" value="CAD7082905.1"/>
    <property type="molecule type" value="Genomic_DNA"/>
</dbReference>
<dbReference type="InterPro" id="IPR031311">
    <property type="entry name" value="CHIT_BIND_RR_consensus"/>
</dbReference>
<keyword evidence="1 2" id="KW-0193">Cuticle</keyword>
<feature type="chain" id="PRO_5031471417" evidence="4">
    <location>
        <begin position="17"/>
        <end position="133"/>
    </location>
</feature>
<dbReference type="GO" id="GO:0008010">
    <property type="term" value="F:structural constituent of chitin-based larval cuticle"/>
    <property type="evidence" value="ECO:0007669"/>
    <property type="project" value="TreeGrafter"/>
</dbReference>
<dbReference type="OrthoDB" id="6343684at2759"/>
<feature type="compositionally biased region" description="Low complexity" evidence="3">
    <location>
        <begin position="116"/>
        <end position="133"/>
    </location>
</feature>
<dbReference type="Proteomes" id="UP000594454">
    <property type="component" value="Chromosome 2"/>
</dbReference>
<dbReference type="InterPro" id="IPR050468">
    <property type="entry name" value="Cuticle_Struct_Prot"/>
</dbReference>
<feature type="region of interest" description="Disordered" evidence="3">
    <location>
        <begin position="109"/>
        <end position="133"/>
    </location>
</feature>
<gene>
    <name evidence="5" type="ORF">HERILL_LOCUS5905</name>
</gene>
<dbReference type="InParanoid" id="A0A7R8YSR7"/>
<organism evidence="5 6">
    <name type="scientific">Hermetia illucens</name>
    <name type="common">Black soldier fly</name>
    <dbReference type="NCBI Taxonomy" id="343691"/>
    <lineage>
        <taxon>Eukaryota</taxon>
        <taxon>Metazoa</taxon>
        <taxon>Ecdysozoa</taxon>
        <taxon>Arthropoda</taxon>
        <taxon>Hexapoda</taxon>
        <taxon>Insecta</taxon>
        <taxon>Pterygota</taxon>
        <taxon>Neoptera</taxon>
        <taxon>Endopterygota</taxon>
        <taxon>Diptera</taxon>
        <taxon>Brachycera</taxon>
        <taxon>Stratiomyomorpha</taxon>
        <taxon>Stratiomyidae</taxon>
        <taxon>Hermetiinae</taxon>
        <taxon>Hermetia</taxon>
    </lineage>
</organism>
<dbReference type="GO" id="GO:0062129">
    <property type="term" value="C:chitin-based extracellular matrix"/>
    <property type="evidence" value="ECO:0007669"/>
    <property type="project" value="TreeGrafter"/>
</dbReference>
<protein>
    <submittedName>
        <fullName evidence="5">Uncharacterized protein</fullName>
    </submittedName>
</protein>
<evidence type="ECO:0000313" key="6">
    <source>
        <dbReference type="Proteomes" id="UP000594454"/>
    </source>
</evidence>
<evidence type="ECO:0000256" key="3">
    <source>
        <dbReference type="SAM" id="MobiDB-lite"/>
    </source>
</evidence>
<dbReference type="PANTHER" id="PTHR10380:SF237">
    <property type="entry name" value="CUTICULAR PROTEIN 65AU, ISOFORM A-RELATED"/>
    <property type="match status" value="1"/>
</dbReference>
<dbReference type="Pfam" id="PF00379">
    <property type="entry name" value="Chitin_bind_4"/>
    <property type="match status" value="1"/>
</dbReference>
<dbReference type="PRINTS" id="PR00947">
    <property type="entry name" value="CUTICLE"/>
</dbReference>
<sequence>MQKIIAFVVVLGLVVADNIDRDAEIRSLANDVGPDGSFHYSFETSNGIAVNAQGNADAHAGSASWISPEGTPVSISYTADENGYVATGDFVPKTPEYVLRAIEYIKAHPSQDEYSQQPQQQQPQQQPVPQRRF</sequence>
<reference evidence="5 6" key="1">
    <citation type="submission" date="2020-11" db="EMBL/GenBank/DDBJ databases">
        <authorList>
            <person name="Wallbank WR R."/>
            <person name="Pardo Diaz C."/>
            <person name="Kozak K."/>
            <person name="Martin S."/>
            <person name="Jiggins C."/>
            <person name="Moest M."/>
            <person name="Warren A I."/>
            <person name="Generalovic N T."/>
            <person name="Byers J.R.P. K."/>
            <person name="Montejo-Kovacevich G."/>
            <person name="Yen C E."/>
        </authorList>
    </citation>
    <scope>NUCLEOTIDE SEQUENCE [LARGE SCALE GENOMIC DNA]</scope>
</reference>
<dbReference type="PANTHER" id="PTHR10380">
    <property type="entry name" value="CUTICLE PROTEIN"/>
    <property type="match status" value="1"/>
</dbReference>
<name>A0A7R8YSR7_HERIL</name>
<evidence type="ECO:0000256" key="1">
    <source>
        <dbReference type="ARBA" id="ARBA00022460"/>
    </source>
</evidence>
<dbReference type="PROSITE" id="PS00233">
    <property type="entry name" value="CHIT_BIND_RR_1"/>
    <property type="match status" value="1"/>
</dbReference>
<evidence type="ECO:0000256" key="4">
    <source>
        <dbReference type="SAM" id="SignalP"/>
    </source>
</evidence>
<feature type="signal peptide" evidence="4">
    <location>
        <begin position="1"/>
        <end position="16"/>
    </location>
</feature>